<accession>A0AAE0Y0M2</accession>
<proteinExistence type="predicted"/>
<evidence type="ECO:0000313" key="1">
    <source>
        <dbReference type="EMBL" id="KAK3728760.1"/>
    </source>
</evidence>
<protein>
    <submittedName>
        <fullName evidence="1">Uncharacterized protein</fullName>
    </submittedName>
</protein>
<evidence type="ECO:0000313" key="2">
    <source>
        <dbReference type="Proteomes" id="UP001283361"/>
    </source>
</evidence>
<keyword evidence="2" id="KW-1185">Reference proteome</keyword>
<organism evidence="1 2">
    <name type="scientific">Elysia crispata</name>
    <name type="common">lettuce slug</name>
    <dbReference type="NCBI Taxonomy" id="231223"/>
    <lineage>
        <taxon>Eukaryota</taxon>
        <taxon>Metazoa</taxon>
        <taxon>Spiralia</taxon>
        <taxon>Lophotrochozoa</taxon>
        <taxon>Mollusca</taxon>
        <taxon>Gastropoda</taxon>
        <taxon>Heterobranchia</taxon>
        <taxon>Euthyneura</taxon>
        <taxon>Panpulmonata</taxon>
        <taxon>Sacoglossa</taxon>
        <taxon>Placobranchoidea</taxon>
        <taxon>Plakobranchidae</taxon>
        <taxon>Elysia</taxon>
    </lineage>
</organism>
<name>A0AAE0Y0M2_9GAST</name>
<dbReference type="AlphaFoldDB" id="A0AAE0Y0M2"/>
<dbReference type="EMBL" id="JAWDGP010007172">
    <property type="protein sequence ID" value="KAK3728760.1"/>
    <property type="molecule type" value="Genomic_DNA"/>
</dbReference>
<reference evidence="1" key="1">
    <citation type="journal article" date="2023" name="G3 (Bethesda)">
        <title>A reference genome for the long-term kleptoplast-retaining sea slug Elysia crispata morphotype clarki.</title>
        <authorList>
            <person name="Eastman K.E."/>
            <person name="Pendleton A.L."/>
            <person name="Shaikh M.A."/>
            <person name="Suttiyut T."/>
            <person name="Ogas R."/>
            <person name="Tomko P."/>
            <person name="Gavelis G."/>
            <person name="Widhalm J.R."/>
            <person name="Wisecaver J.H."/>
        </authorList>
    </citation>
    <scope>NUCLEOTIDE SEQUENCE</scope>
    <source>
        <strain evidence="1">ECLA1</strain>
    </source>
</reference>
<comment type="caution">
    <text evidence="1">The sequence shown here is derived from an EMBL/GenBank/DDBJ whole genome shotgun (WGS) entry which is preliminary data.</text>
</comment>
<dbReference type="Proteomes" id="UP001283361">
    <property type="component" value="Unassembled WGS sequence"/>
</dbReference>
<sequence>MPKIIKNPYIRGKQLVDFSRLKTEQGKLCWKIERSQVQVLENSNGQDLPASHRIERLSELDLAVVTNQLPFSKLPSLSTVLTVAKFIMKRCLDNQKGSSSNNAHNFEQMMNIEVPGAFVDSGQ</sequence>
<gene>
    <name evidence="1" type="ORF">RRG08_013488</name>
</gene>